<comment type="caution">
    <text evidence="2">The sequence shown here is derived from an EMBL/GenBank/DDBJ whole genome shotgun (WGS) entry which is preliminary data.</text>
</comment>
<feature type="compositionally biased region" description="Polar residues" evidence="1">
    <location>
        <begin position="235"/>
        <end position="247"/>
    </location>
</feature>
<sequence length="267" mass="29798">MVRDRLYGVKQSSSIQSYVDTFMDISMLLNTNGLSAQEIMDRFLTDIFFRGLRDMELVQRIRGIRIEDRTLDRVLRESLDFEAAHNPAVHPTAHNNANPTNNRRSSGYTGTAIEPPQAVDDPMDCDILHSRRHPVDDPMDCDILHSRRHQQGSLTGNFKDNRGPRSASFAGACCYCSRQGHKSNKCRTRAKDLANYESRMKEKYRNNRSGSSGPSRKPTLNAIDTTVTDADCDCSPSSSTSHNKATDSSSYLSSVSSQLSQNVVISS</sequence>
<feature type="region of interest" description="Disordered" evidence="1">
    <location>
        <begin position="87"/>
        <end position="121"/>
    </location>
</feature>
<dbReference type="Proteomes" id="UP000093000">
    <property type="component" value="Unassembled WGS sequence"/>
</dbReference>
<dbReference type="AlphaFoldDB" id="A0A1C7MVX0"/>
<evidence type="ECO:0000313" key="2">
    <source>
        <dbReference type="EMBL" id="OBZ81001.1"/>
    </source>
</evidence>
<proteinExistence type="predicted"/>
<dbReference type="InParanoid" id="A0A1C7MVX0"/>
<feature type="compositionally biased region" description="Low complexity" evidence="1">
    <location>
        <begin position="207"/>
        <end position="216"/>
    </location>
</feature>
<gene>
    <name evidence="2" type="ORF">A0J61_10952</name>
</gene>
<dbReference type="EMBL" id="LUGH01001534">
    <property type="protein sequence ID" value="OBZ81001.1"/>
    <property type="molecule type" value="Genomic_DNA"/>
</dbReference>
<dbReference type="STRING" id="101091.A0A1C7MVX0"/>
<keyword evidence="3" id="KW-1185">Reference proteome</keyword>
<protein>
    <recommendedName>
        <fullName evidence="4">CCHC-type domain-containing protein</fullName>
    </recommendedName>
</protein>
<feature type="region of interest" description="Disordered" evidence="1">
    <location>
        <begin position="197"/>
        <end position="253"/>
    </location>
</feature>
<reference evidence="2 3" key="1">
    <citation type="submission" date="2016-03" db="EMBL/GenBank/DDBJ databases">
        <title>Choanephora cucurbitarum.</title>
        <authorList>
            <person name="Min B."/>
            <person name="Park H."/>
            <person name="Park J.-H."/>
            <person name="Shin H.-D."/>
            <person name="Choi I.-G."/>
        </authorList>
    </citation>
    <scope>NUCLEOTIDE SEQUENCE [LARGE SCALE GENOMIC DNA]</scope>
    <source>
        <strain evidence="2 3">KUS-F28377</strain>
    </source>
</reference>
<organism evidence="2 3">
    <name type="scientific">Choanephora cucurbitarum</name>
    <dbReference type="NCBI Taxonomy" id="101091"/>
    <lineage>
        <taxon>Eukaryota</taxon>
        <taxon>Fungi</taxon>
        <taxon>Fungi incertae sedis</taxon>
        <taxon>Mucoromycota</taxon>
        <taxon>Mucoromycotina</taxon>
        <taxon>Mucoromycetes</taxon>
        <taxon>Mucorales</taxon>
        <taxon>Mucorineae</taxon>
        <taxon>Choanephoraceae</taxon>
        <taxon>Choanephoroideae</taxon>
        <taxon>Choanephora</taxon>
    </lineage>
</organism>
<feature type="non-terminal residue" evidence="2">
    <location>
        <position position="267"/>
    </location>
</feature>
<evidence type="ECO:0000256" key="1">
    <source>
        <dbReference type="SAM" id="MobiDB-lite"/>
    </source>
</evidence>
<evidence type="ECO:0000313" key="3">
    <source>
        <dbReference type="Proteomes" id="UP000093000"/>
    </source>
</evidence>
<feature type="compositionally biased region" description="Low complexity" evidence="1">
    <location>
        <begin position="90"/>
        <end position="106"/>
    </location>
</feature>
<evidence type="ECO:0008006" key="4">
    <source>
        <dbReference type="Google" id="ProtNLM"/>
    </source>
</evidence>
<name>A0A1C7MVX0_9FUNG</name>
<accession>A0A1C7MVX0</accession>